<feature type="transmembrane region" description="Helical" evidence="7">
    <location>
        <begin position="60"/>
        <end position="79"/>
    </location>
</feature>
<evidence type="ECO:0000256" key="3">
    <source>
        <dbReference type="ARBA" id="ARBA00022475"/>
    </source>
</evidence>
<name>A0ABW4QPC9_9BACT</name>
<comment type="subcellular location">
    <subcellularLocation>
        <location evidence="1">Cell membrane</location>
        <topology evidence="1">Multi-pass membrane protein</topology>
    </subcellularLocation>
</comment>
<comment type="similarity">
    <text evidence="2">Belongs to the UPF0702 family.</text>
</comment>
<keyword evidence="6 7" id="KW-0472">Membrane</keyword>
<dbReference type="InterPro" id="IPR007353">
    <property type="entry name" value="DUF421"/>
</dbReference>
<keyword evidence="4 7" id="KW-0812">Transmembrane</keyword>
<dbReference type="PANTHER" id="PTHR34582">
    <property type="entry name" value="UPF0702 TRANSMEMBRANE PROTEIN YCAP"/>
    <property type="match status" value="1"/>
</dbReference>
<keyword evidence="5 7" id="KW-1133">Transmembrane helix</keyword>
<evidence type="ECO:0000256" key="6">
    <source>
        <dbReference type="ARBA" id="ARBA00023136"/>
    </source>
</evidence>
<organism evidence="9 10">
    <name type="scientific">Hymenobacter bucti</name>
    <dbReference type="NCBI Taxonomy" id="1844114"/>
    <lineage>
        <taxon>Bacteria</taxon>
        <taxon>Pseudomonadati</taxon>
        <taxon>Bacteroidota</taxon>
        <taxon>Cytophagia</taxon>
        <taxon>Cytophagales</taxon>
        <taxon>Hymenobacteraceae</taxon>
        <taxon>Hymenobacter</taxon>
    </lineage>
</organism>
<dbReference type="InterPro" id="IPR023090">
    <property type="entry name" value="UPF0702_alpha/beta_dom_sf"/>
</dbReference>
<dbReference type="Pfam" id="PF04239">
    <property type="entry name" value="DUF421"/>
    <property type="match status" value="1"/>
</dbReference>
<evidence type="ECO:0000313" key="9">
    <source>
        <dbReference type="EMBL" id="MFD1871164.1"/>
    </source>
</evidence>
<accession>A0ABW4QPC9</accession>
<feature type="transmembrane region" description="Helical" evidence="7">
    <location>
        <begin position="29"/>
        <end position="48"/>
    </location>
</feature>
<evidence type="ECO:0000256" key="7">
    <source>
        <dbReference type="SAM" id="Phobius"/>
    </source>
</evidence>
<evidence type="ECO:0000256" key="1">
    <source>
        <dbReference type="ARBA" id="ARBA00004651"/>
    </source>
</evidence>
<protein>
    <submittedName>
        <fullName evidence="9">DUF421 domain-containing protein</fullName>
    </submittedName>
</protein>
<proteinExistence type="inferred from homology"/>
<dbReference type="PANTHER" id="PTHR34582:SF6">
    <property type="entry name" value="UPF0702 TRANSMEMBRANE PROTEIN YCAP"/>
    <property type="match status" value="1"/>
</dbReference>
<dbReference type="RefSeq" id="WP_382311503.1">
    <property type="nucleotide sequence ID" value="NZ_JBHUFD010000001.1"/>
</dbReference>
<evidence type="ECO:0000256" key="4">
    <source>
        <dbReference type="ARBA" id="ARBA00022692"/>
    </source>
</evidence>
<dbReference type="Gene3D" id="3.30.240.20">
    <property type="entry name" value="bsu07140 like domains"/>
    <property type="match status" value="1"/>
</dbReference>
<keyword evidence="10" id="KW-1185">Reference proteome</keyword>
<feature type="transmembrane region" description="Helical" evidence="7">
    <location>
        <begin position="85"/>
        <end position="106"/>
    </location>
</feature>
<gene>
    <name evidence="9" type="ORF">ACFSDX_01910</name>
</gene>
<evidence type="ECO:0000256" key="2">
    <source>
        <dbReference type="ARBA" id="ARBA00006448"/>
    </source>
</evidence>
<sequence>MFLSSLLLAAIEPFSWKRLLISEDAPLSFLLEIVLRSVVMFLLTVGALRISGKRGVRQLSLFEFALILVLGSAAGDATLYHDTPLLHAVAVFVVIIAMYVLFNYLIDKNPRVERLLEGVPELIIAEGEIDLPAFTKASLTGQELCGQLRQLQVEHLGQVRRLYIEATGEISVFFFEPEHERPGLPIWPELYQHPLHELPTAGAHACHACATVRELPAGPVPGQCPRCGRADGWLPACATPRVA</sequence>
<dbReference type="EMBL" id="JBHUFD010000001">
    <property type="protein sequence ID" value="MFD1871164.1"/>
    <property type="molecule type" value="Genomic_DNA"/>
</dbReference>
<evidence type="ECO:0000259" key="8">
    <source>
        <dbReference type="Pfam" id="PF04239"/>
    </source>
</evidence>
<feature type="domain" description="YetF C-terminal" evidence="8">
    <location>
        <begin position="108"/>
        <end position="178"/>
    </location>
</feature>
<evidence type="ECO:0000313" key="10">
    <source>
        <dbReference type="Proteomes" id="UP001597197"/>
    </source>
</evidence>
<comment type="caution">
    <text evidence="9">The sequence shown here is derived from an EMBL/GenBank/DDBJ whole genome shotgun (WGS) entry which is preliminary data.</text>
</comment>
<dbReference type="Proteomes" id="UP001597197">
    <property type="component" value="Unassembled WGS sequence"/>
</dbReference>
<evidence type="ECO:0000256" key="5">
    <source>
        <dbReference type="ARBA" id="ARBA00022989"/>
    </source>
</evidence>
<reference evidence="10" key="1">
    <citation type="journal article" date="2019" name="Int. J. Syst. Evol. Microbiol.">
        <title>The Global Catalogue of Microorganisms (GCM) 10K type strain sequencing project: providing services to taxonomists for standard genome sequencing and annotation.</title>
        <authorList>
            <consortium name="The Broad Institute Genomics Platform"/>
            <consortium name="The Broad Institute Genome Sequencing Center for Infectious Disease"/>
            <person name="Wu L."/>
            <person name="Ma J."/>
        </authorList>
    </citation>
    <scope>NUCLEOTIDE SEQUENCE [LARGE SCALE GENOMIC DNA]</scope>
    <source>
        <strain evidence="10">CGMCC 1.15795</strain>
    </source>
</reference>
<keyword evidence="3" id="KW-1003">Cell membrane</keyword>